<dbReference type="RefSeq" id="WP_027305012.1">
    <property type="nucleotide sequence ID" value="NZ_CP020867.1"/>
</dbReference>
<reference evidence="2 3" key="1">
    <citation type="submission" date="2017-04" db="EMBL/GenBank/DDBJ databases">
        <title>Complete genome sequence of the Campylobacter cuniculorum type strain LMG24588.</title>
        <authorList>
            <person name="Miller W.G."/>
            <person name="Yee E."/>
            <person name="Revez J."/>
            <person name="Bono J.L."/>
            <person name="Rossi M."/>
        </authorList>
    </citation>
    <scope>NUCLEOTIDE SEQUENCE [LARGE SCALE GENOMIC DNA]</scope>
    <source>
        <strain evidence="2 3">LMG 24588</strain>
    </source>
</reference>
<accession>A0A1W6BV18</accession>
<evidence type="ECO:0000313" key="3">
    <source>
        <dbReference type="Proteomes" id="UP000192902"/>
    </source>
</evidence>
<dbReference type="KEGG" id="ccun:CCUN_0269"/>
<evidence type="ECO:0000313" key="2">
    <source>
        <dbReference type="EMBL" id="ARJ55924.1"/>
    </source>
</evidence>
<dbReference type="EMBL" id="CP020867">
    <property type="protein sequence ID" value="ARJ55924.1"/>
    <property type="molecule type" value="Genomic_DNA"/>
</dbReference>
<dbReference type="OrthoDB" id="5324092at2"/>
<sequence length="244" mass="28026">MIDKALKEKMRLYFETHFESAKELAQRFDVKYRTLMVWIKNEGWIMGKALDEVCKKNIKEEALKTEFGSILHLNKEQIKQNLKDNLNLNHYTELSELDEILEGVSDDLLFKMMNSDFLHKEMIKGALIAKEELLKMRTLSKRQSKANVSLIVASEKYVNMLGNIQKNLYDDKILSKALNSPLEKELESLSTNELLALIEDKSEENAVLNETNAQNSNAEQTNAEENALQEQNATESKLELAKKG</sequence>
<feature type="compositionally biased region" description="Polar residues" evidence="1">
    <location>
        <begin position="208"/>
        <end position="235"/>
    </location>
</feature>
<feature type="region of interest" description="Disordered" evidence="1">
    <location>
        <begin position="206"/>
        <end position="244"/>
    </location>
</feature>
<dbReference type="AlphaFoldDB" id="A0A1W6BV18"/>
<dbReference type="eggNOG" id="ENOG5031AE4">
    <property type="taxonomic scope" value="Bacteria"/>
</dbReference>
<name>A0A1W6BV18_9BACT</name>
<evidence type="ECO:0000256" key="1">
    <source>
        <dbReference type="SAM" id="MobiDB-lite"/>
    </source>
</evidence>
<organism evidence="2 3">
    <name type="scientific">Campylobacter cuniculorum DSM 23162 = LMG 24588</name>
    <dbReference type="NCBI Taxonomy" id="1121267"/>
    <lineage>
        <taxon>Bacteria</taxon>
        <taxon>Pseudomonadati</taxon>
        <taxon>Campylobacterota</taxon>
        <taxon>Epsilonproteobacteria</taxon>
        <taxon>Campylobacterales</taxon>
        <taxon>Campylobacteraceae</taxon>
        <taxon>Campylobacter</taxon>
    </lineage>
</organism>
<proteinExistence type="predicted"/>
<dbReference type="STRING" id="1121267.CCUN_0269"/>
<gene>
    <name evidence="2" type="ORF">CCUN_0269</name>
</gene>
<protein>
    <submittedName>
        <fullName evidence="2">Uncharacterized protein</fullName>
    </submittedName>
</protein>
<dbReference type="Proteomes" id="UP000192902">
    <property type="component" value="Chromosome"/>
</dbReference>